<dbReference type="GO" id="GO:0005524">
    <property type="term" value="F:ATP binding"/>
    <property type="evidence" value="ECO:0007669"/>
    <property type="project" value="UniProtKB-KW"/>
</dbReference>
<comment type="caution">
    <text evidence="1">The sequence shown here is derived from an EMBL/GenBank/DDBJ whole genome shotgun (WGS) entry which is preliminary data.</text>
</comment>
<dbReference type="OrthoDB" id="799858at2"/>
<sequence length="1271" mass="146822">MEKINWSNFDYNDFEHFCSILLTSEFGKKYVPFSAPGTDGGIDGQFEGTYDNYSGKWRFQFKFYQVARSTAINTLKNRLKTEITSILDEDFYVLVTNVEMLPQEQDELKTVAAAELSLINKSCKVFIWDGAKLNTLASQYPIIQFWLDFGFTSSDLREYKLEFEKNLIANKFAPDSFSNVFIGREDDLKSLEGFLHSDLPMALISGEAGIGKTRLAIHFFQKYVDHLDGWTALVLTAKSFEFDRIYKALFGGGNYIVLVDDAHNFEAKVIADLLSIAKQLPNVKLLLTSRTIEVHSALALIKETEKNSILLIEITTLSRSETDNFFRRYIKSGPFSQFINELIGISSGKPILMVAILQAISEGAPIEQIKRKDFFRSYVNNYFDAYCRKVQEITSVPILELRKLVKIIALIEPFDFNSKETIKLISEKSGINTENVRFALEQLKENSYVSGRYVQSIKPDYYSDILVADLEPGEAADMIFELIPFSTNIIVNLASAQHSLGEQSDVLTEVLKVFIDIIPMTSVPDAVRVIMTTILRISQIRPESAKYAIKVYTHSLKIPDHPSTMELEEDRKYNYVSGESIMGTAVNILKALYDLRENLDFVIRSAFQLYKITEDKRLVEIFSFNRKDIIDNFNMNRQNAFLENLSSRLHKLSDLELRFAVNVLRTFSVLDFHISQMSAANLAQLNITTYYLTEKNLGVVEFRSRMIKLLIQIFNDAPAPSILRTDVLKFLIDIPRSIFATKHNKVQYVNDDEINAILQLLLDKCGAFDLNEQKDILEKLHWFQRWGISHQLVPIIEQIKTALQPKNLVERLSYLFSNSERRIDEIKDIHDYVRQKSTGIIQQEKPDELSEALLEYLGQQQYPAHFFWDFVRTLEISFPEYCKVLYEKLYADHLERYGTLASRMLSALYFIHNDDKYYWEKIDQLRTLDKAHADNIILDGYASRIPGKTVIKQRDIDTIIEIFKKENPDNEHILSMAIQLLFSVKHVNALDYAKQFLDRATQHGNVAMFFIRLHDNNEVSIEQLSELVLKHTERFQLTYEIERALTKSLAYPADDDVMDYFFRRFDRYIKEIQRTKSYNAYQFLPRGDYSRLSEEAGPEKVMELFSKAIGWYINTVDHKLRYFAKDLLSYLQPVPVINDELYLFYSNLLNNEEDPDHLIAIYSSLSTFKEKNESMIRLVTENFANINDLQYSDEESYRNVQSEAYVALTSAGVKTGTPGEPFAEDLALKELLLSQLSNLGNHDPAKKFLNEVLKSVQSEIDRNSEMEDSAW</sequence>
<dbReference type="InterPro" id="IPR027417">
    <property type="entry name" value="P-loop_NTPase"/>
</dbReference>
<reference evidence="1 2" key="1">
    <citation type="submission" date="2018-06" db="EMBL/GenBank/DDBJ databases">
        <title>Pedobacter endophyticus sp. nov., an endophytic bacterium isolated from a leaf of Triticum aestivum.</title>
        <authorList>
            <person name="Zhang L."/>
        </authorList>
    </citation>
    <scope>NUCLEOTIDE SEQUENCE [LARGE SCALE GENOMIC DNA]</scope>
    <source>
        <strain evidence="1 2">CM134L-2</strain>
    </source>
</reference>
<evidence type="ECO:0000313" key="1">
    <source>
        <dbReference type="EMBL" id="RWU09870.1"/>
    </source>
</evidence>
<evidence type="ECO:0000313" key="2">
    <source>
        <dbReference type="Proteomes" id="UP000284120"/>
    </source>
</evidence>
<keyword evidence="1" id="KW-0067">ATP-binding</keyword>
<proteinExistence type="predicted"/>
<dbReference type="RefSeq" id="WP_113645308.1">
    <property type="nucleotide sequence ID" value="NZ_QMHN01000001.1"/>
</dbReference>
<keyword evidence="1" id="KW-0547">Nucleotide-binding</keyword>
<dbReference type="Proteomes" id="UP000284120">
    <property type="component" value="Unassembled WGS sequence"/>
</dbReference>
<organism evidence="1 2">
    <name type="scientific">Pedobacter chitinilyticus</name>
    <dbReference type="NCBI Taxonomy" id="2233776"/>
    <lineage>
        <taxon>Bacteria</taxon>
        <taxon>Pseudomonadati</taxon>
        <taxon>Bacteroidota</taxon>
        <taxon>Sphingobacteriia</taxon>
        <taxon>Sphingobacteriales</taxon>
        <taxon>Sphingobacteriaceae</taxon>
        <taxon>Pedobacter</taxon>
    </lineage>
</organism>
<name>A0A3S3Q083_9SPHI</name>
<dbReference type="SUPFAM" id="SSF52540">
    <property type="entry name" value="P-loop containing nucleoside triphosphate hydrolases"/>
    <property type="match status" value="1"/>
</dbReference>
<dbReference type="EMBL" id="SAYW01000001">
    <property type="protein sequence ID" value="RWU09870.1"/>
    <property type="molecule type" value="Genomic_DNA"/>
</dbReference>
<protein>
    <submittedName>
        <fullName evidence="1">ATP-binding protein</fullName>
    </submittedName>
</protein>
<dbReference type="Gene3D" id="3.40.50.300">
    <property type="entry name" value="P-loop containing nucleotide triphosphate hydrolases"/>
    <property type="match status" value="1"/>
</dbReference>
<accession>A0A3S3Q083</accession>
<gene>
    <name evidence="1" type="ORF">DPV69_00550</name>
</gene>
<dbReference type="AlphaFoldDB" id="A0A3S3Q083"/>
<keyword evidence="2" id="KW-1185">Reference proteome</keyword>